<dbReference type="EMBL" id="JAEPRC010000585">
    <property type="protein sequence ID" value="KAG2194473.1"/>
    <property type="molecule type" value="Genomic_DNA"/>
</dbReference>
<proteinExistence type="predicted"/>
<dbReference type="Pfam" id="PF12253">
    <property type="entry name" value="CAF1A_dimeriz"/>
    <property type="match status" value="1"/>
</dbReference>
<evidence type="ECO:0000256" key="6">
    <source>
        <dbReference type="ARBA" id="ARBA00023242"/>
    </source>
</evidence>
<evidence type="ECO:0000256" key="5">
    <source>
        <dbReference type="ARBA" id="ARBA00023204"/>
    </source>
</evidence>
<evidence type="ECO:0008006" key="12">
    <source>
        <dbReference type="Google" id="ProtNLM"/>
    </source>
</evidence>
<feature type="compositionally biased region" description="Acidic residues" evidence="7">
    <location>
        <begin position="505"/>
        <end position="520"/>
    </location>
</feature>
<dbReference type="Proteomes" id="UP000650833">
    <property type="component" value="Unassembled WGS sequence"/>
</dbReference>
<evidence type="ECO:0000256" key="4">
    <source>
        <dbReference type="ARBA" id="ARBA00023186"/>
    </source>
</evidence>
<feature type="domain" description="Chromatin assembly factor 1 subunit A dimerization" evidence="9">
    <location>
        <begin position="446"/>
        <end position="514"/>
    </location>
</feature>
<gene>
    <name evidence="10" type="ORF">INT46_004843</name>
</gene>
<feature type="compositionally biased region" description="Basic and acidic residues" evidence="7">
    <location>
        <begin position="234"/>
        <end position="323"/>
    </location>
</feature>
<keyword evidence="4" id="KW-0143">Chaperone</keyword>
<dbReference type="InterPro" id="IPR021644">
    <property type="entry name" value="CAF-1_p150_acidic"/>
</dbReference>
<dbReference type="OrthoDB" id="440676at2759"/>
<keyword evidence="3" id="KW-0227">DNA damage</keyword>
<keyword evidence="5" id="KW-0234">DNA repair</keyword>
<feature type="compositionally biased region" description="Acidic residues" evidence="7">
    <location>
        <begin position="487"/>
        <end position="498"/>
    </location>
</feature>
<dbReference type="Pfam" id="PF11600">
    <property type="entry name" value="CAF1A_acidic"/>
    <property type="match status" value="1"/>
</dbReference>
<feature type="region of interest" description="Disordered" evidence="7">
    <location>
        <begin position="487"/>
        <end position="527"/>
    </location>
</feature>
<evidence type="ECO:0000259" key="8">
    <source>
        <dbReference type="Pfam" id="PF11600"/>
    </source>
</evidence>
<keyword evidence="6" id="KW-0539">Nucleus</keyword>
<evidence type="ECO:0000256" key="1">
    <source>
        <dbReference type="ARBA" id="ARBA00004123"/>
    </source>
</evidence>
<comment type="subcellular location">
    <subcellularLocation>
        <location evidence="1">Nucleus</location>
    </subcellularLocation>
</comment>
<name>A0A8H7QMX5_9FUNG</name>
<dbReference type="GO" id="GO:0033186">
    <property type="term" value="C:CAF-1 complex"/>
    <property type="evidence" value="ECO:0007669"/>
    <property type="project" value="TreeGrafter"/>
</dbReference>
<dbReference type="AlphaFoldDB" id="A0A8H7QMX5"/>
<dbReference type="PANTHER" id="PTHR15272:SF0">
    <property type="entry name" value="CHROMATIN ASSEMBLY FACTOR 1 SUBUNIT A"/>
    <property type="match status" value="1"/>
</dbReference>
<dbReference type="PANTHER" id="PTHR15272">
    <property type="entry name" value="CHROMATIN ASSEMBLY FACTOR 1 SUBUNIT A CAF-1 SUBUNIT A"/>
    <property type="match status" value="1"/>
</dbReference>
<keyword evidence="11" id="KW-1185">Reference proteome</keyword>
<evidence type="ECO:0000313" key="10">
    <source>
        <dbReference type="EMBL" id="KAG2194473.1"/>
    </source>
</evidence>
<reference evidence="10" key="1">
    <citation type="submission" date="2020-12" db="EMBL/GenBank/DDBJ databases">
        <title>Metabolic potential, ecology and presence of endohyphal bacteria is reflected in genomic diversity of Mucoromycotina.</title>
        <authorList>
            <person name="Muszewska A."/>
            <person name="Okrasinska A."/>
            <person name="Steczkiewicz K."/>
            <person name="Drgas O."/>
            <person name="Orlowska M."/>
            <person name="Perlinska-Lenart U."/>
            <person name="Aleksandrzak-Piekarczyk T."/>
            <person name="Szatraj K."/>
            <person name="Zielenkiewicz U."/>
            <person name="Pilsyk S."/>
            <person name="Malc E."/>
            <person name="Mieczkowski P."/>
            <person name="Kruszewska J.S."/>
            <person name="Biernat P."/>
            <person name="Pawlowska J."/>
        </authorList>
    </citation>
    <scope>NUCLEOTIDE SEQUENCE</scope>
    <source>
        <strain evidence="10">CBS 226.32</strain>
    </source>
</reference>
<protein>
    <recommendedName>
        <fullName evidence="12">Chromatin assembly factor 1 subunit A</fullName>
    </recommendedName>
</protein>
<dbReference type="GO" id="GO:0006334">
    <property type="term" value="P:nucleosome assembly"/>
    <property type="evidence" value="ECO:0007669"/>
    <property type="project" value="TreeGrafter"/>
</dbReference>
<keyword evidence="2" id="KW-0235">DNA replication</keyword>
<feature type="compositionally biased region" description="Polar residues" evidence="7">
    <location>
        <begin position="543"/>
        <end position="553"/>
    </location>
</feature>
<dbReference type="GO" id="GO:0006281">
    <property type="term" value="P:DNA repair"/>
    <property type="evidence" value="ECO:0007669"/>
    <property type="project" value="UniProtKB-KW"/>
</dbReference>
<feature type="region of interest" description="Disordered" evidence="7">
    <location>
        <begin position="534"/>
        <end position="553"/>
    </location>
</feature>
<evidence type="ECO:0000256" key="7">
    <source>
        <dbReference type="SAM" id="MobiDB-lite"/>
    </source>
</evidence>
<evidence type="ECO:0000313" key="11">
    <source>
        <dbReference type="Proteomes" id="UP000650833"/>
    </source>
</evidence>
<dbReference type="InterPro" id="IPR022043">
    <property type="entry name" value="CAF1A_DD"/>
</dbReference>
<evidence type="ECO:0000256" key="2">
    <source>
        <dbReference type="ARBA" id="ARBA00022705"/>
    </source>
</evidence>
<evidence type="ECO:0000259" key="9">
    <source>
        <dbReference type="Pfam" id="PF12253"/>
    </source>
</evidence>
<dbReference type="GO" id="GO:0006260">
    <property type="term" value="P:DNA replication"/>
    <property type="evidence" value="ECO:0007669"/>
    <property type="project" value="UniProtKB-KW"/>
</dbReference>
<sequence length="703" mass="81545">MDLLNKGPAAVKFISDKMETLQVPDNVSTNCEYIKDGKLYFTEPKLRAENHNAVAEKIIFFRQYRAQIENTSEMFQQTIEIPPAYMDLIAALVQDSEEPLTVLTSRINDTLSPFLRNEKVAHKYEIAIEKIIRQTAQKCSYGLSQQVFESIEHSMTYIPWHMNIGRWEVNDISSLPIDMQQIVTERRKRRHYMTEKVSSYIQSLPSNERSTIVNTKHRNRSIYKEDKEEIARLKPVETEQEKEEKRLKKEEEKKKKEEKRQREEEKKEEKRQREEEKKEEKKQKEEEKKQREDEKKKQKEEEKRVRIEEKKKREDEKRKKEQSQLRLTSLFQKTTSTPDASPHHIEQKTIEPVKPTLFPAFYIKDHVHIVDKCSTQSANTIASYNQFKNTISKLSNVSIQNFISEITPESKQKRGVSTHVDIRTLLLPGASDILQIPNVRMVLRMKLLQFNDNVRPAYYGTFTKQSRIINGRRPFAQDVDKLDYDVDSEAEWEPEGEGEDIHSGDEDEDDPNTDMIDPEDAGWLVPEGYLSDNEGVEEEEGGQQRSNKLSYTQNSSKRLAVRKIVLGPFYEGETAMEDEVMRPFETHFLVDVPEEGFNPFYKEPVSKIPHSNAALGTNSPATTTPNKSEFTDEHTNALISVINEKSSESIPNLINEAKANSVLKDISKRLLAAKIKNIAVKEKRGSDTKLSWYVKDPSNPTTQ</sequence>
<evidence type="ECO:0000256" key="3">
    <source>
        <dbReference type="ARBA" id="ARBA00022763"/>
    </source>
</evidence>
<accession>A0A8H7QMX5</accession>
<comment type="caution">
    <text evidence="10">The sequence shown here is derived from an EMBL/GenBank/DDBJ whole genome shotgun (WGS) entry which is preliminary data.</text>
</comment>
<feature type="region of interest" description="Disordered" evidence="7">
    <location>
        <begin position="234"/>
        <end position="327"/>
    </location>
</feature>
<dbReference type="GO" id="GO:0005634">
    <property type="term" value="C:nucleus"/>
    <property type="evidence" value="ECO:0007669"/>
    <property type="project" value="UniProtKB-SubCell"/>
</dbReference>
<organism evidence="10 11">
    <name type="scientific">Mucor plumbeus</name>
    <dbReference type="NCBI Taxonomy" id="97098"/>
    <lineage>
        <taxon>Eukaryota</taxon>
        <taxon>Fungi</taxon>
        <taxon>Fungi incertae sedis</taxon>
        <taxon>Mucoromycota</taxon>
        <taxon>Mucoromycotina</taxon>
        <taxon>Mucoromycetes</taxon>
        <taxon>Mucorales</taxon>
        <taxon>Mucorineae</taxon>
        <taxon>Mucoraceae</taxon>
        <taxon>Mucor</taxon>
    </lineage>
</organism>
<feature type="domain" description="Chromatin assembly factor 1 p150 subunit acidic region" evidence="8">
    <location>
        <begin position="224"/>
        <end position="366"/>
    </location>
</feature>